<comment type="caution">
    <text evidence="1">The sequence shown here is derived from an EMBL/GenBank/DDBJ whole genome shotgun (WGS) entry which is preliminary data.</text>
</comment>
<dbReference type="Proteomes" id="UP001237642">
    <property type="component" value="Unassembled WGS sequence"/>
</dbReference>
<accession>A0AAD8MMX8</accession>
<dbReference type="EMBL" id="JAUIZM010000005">
    <property type="protein sequence ID" value="KAK1382530.1"/>
    <property type="molecule type" value="Genomic_DNA"/>
</dbReference>
<gene>
    <name evidence="1" type="ORF">POM88_020265</name>
</gene>
<dbReference type="AlphaFoldDB" id="A0AAD8MMX8"/>
<evidence type="ECO:0000313" key="2">
    <source>
        <dbReference type="Proteomes" id="UP001237642"/>
    </source>
</evidence>
<reference evidence="1" key="2">
    <citation type="submission" date="2023-05" db="EMBL/GenBank/DDBJ databases">
        <authorList>
            <person name="Schelkunov M.I."/>
        </authorList>
    </citation>
    <scope>NUCLEOTIDE SEQUENCE</scope>
    <source>
        <strain evidence="1">Hsosn_3</strain>
        <tissue evidence="1">Leaf</tissue>
    </source>
</reference>
<protein>
    <submittedName>
        <fullName evidence="1">Uncharacterized protein</fullName>
    </submittedName>
</protein>
<keyword evidence="2" id="KW-1185">Reference proteome</keyword>
<proteinExistence type="predicted"/>
<dbReference type="Gene3D" id="3.30.420.10">
    <property type="entry name" value="Ribonuclease H-like superfamily/Ribonuclease H"/>
    <property type="match status" value="1"/>
</dbReference>
<reference evidence="1" key="1">
    <citation type="submission" date="2023-02" db="EMBL/GenBank/DDBJ databases">
        <title>Genome of toxic invasive species Heracleum sosnowskyi carries increased number of genes despite the absence of recent whole-genome duplications.</title>
        <authorList>
            <person name="Schelkunov M."/>
            <person name="Shtratnikova V."/>
            <person name="Makarenko M."/>
            <person name="Klepikova A."/>
            <person name="Omelchenko D."/>
            <person name="Novikova G."/>
            <person name="Obukhova E."/>
            <person name="Bogdanov V."/>
            <person name="Penin A."/>
            <person name="Logacheva M."/>
        </authorList>
    </citation>
    <scope>NUCLEOTIDE SEQUENCE</scope>
    <source>
        <strain evidence="1">Hsosn_3</strain>
        <tissue evidence="1">Leaf</tissue>
    </source>
</reference>
<dbReference type="GO" id="GO:0003676">
    <property type="term" value="F:nucleic acid binding"/>
    <property type="evidence" value="ECO:0007669"/>
    <property type="project" value="InterPro"/>
</dbReference>
<organism evidence="1 2">
    <name type="scientific">Heracleum sosnowskyi</name>
    <dbReference type="NCBI Taxonomy" id="360622"/>
    <lineage>
        <taxon>Eukaryota</taxon>
        <taxon>Viridiplantae</taxon>
        <taxon>Streptophyta</taxon>
        <taxon>Embryophyta</taxon>
        <taxon>Tracheophyta</taxon>
        <taxon>Spermatophyta</taxon>
        <taxon>Magnoliopsida</taxon>
        <taxon>eudicotyledons</taxon>
        <taxon>Gunneridae</taxon>
        <taxon>Pentapetalae</taxon>
        <taxon>asterids</taxon>
        <taxon>campanulids</taxon>
        <taxon>Apiales</taxon>
        <taxon>Apiaceae</taxon>
        <taxon>Apioideae</taxon>
        <taxon>apioid superclade</taxon>
        <taxon>Tordylieae</taxon>
        <taxon>Tordyliinae</taxon>
        <taxon>Heracleum</taxon>
    </lineage>
</organism>
<name>A0AAD8MMX8_9APIA</name>
<evidence type="ECO:0000313" key="1">
    <source>
        <dbReference type="EMBL" id="KAK1382530.1"/>
    </source>
</evidence>
<sequence>MLHMLLGYNAKNPKNWDESLPYLQFAFNQVVHSSSGKSPFETCYGYLPPSPFNLAFTTNEVQDRKGETSKLRAQRFLEKISQIHATVEAQLKKSQAKYKGKHDKHRVPCNFGVDDRVWLKFGMVEVE</sequence>
<dbReference type="InterPro" id="IPR036397">
    <property type="entry name" value="RNaseH_sf"/>
</dbReference>